<keyword evidence="2" id="KW-0812">Transmembrane</keyword>
<dbReference type="AlphaFoldDB" id="A0AAJ1SUW6"/>
<organism evidence="3 4">
    <name type="scientific">Pseudarthrobacter niigatensis</name>
    <dbReference type="NCBI Taxonomy" id="369935"/>
    <lineage>
        <taxon>Bacteria</taxon>
        <taxon>Bacillati</taxon>
        <taxon>Actinomycetota</taxon>
        <taxon>Actinomycetes</taxon>
        <taxon>Micrococcales</taxon>
        <taxon>Micrococcaceae</taxon>
        <taxon>Pseudarthrobacter</taxon>
    </lineage>
</organism>
<evidence type="ECO:0000313" key="4">
    <source>
        <dbReference type="Proteomes" id="UP001239267"/>
    </source>
</evidence>
<keyword evidence="4" id="KW-1185">Reference proteome</keyword>
<dbReference type="RefSeq" id="WP_307362320.1">
    <property type="nucleotide sequence ID" value="NZ_JAUSTB010000017.1"/>
</dbReference>
<proteinExistence type="predicted"/>
<evidence type="ECO:0000313" key="3">
    <source>
        <dbReference type="EMBL" id="MDQ0147772.1"/>
    </source>
</evidence>
<dbReference type="EMBL" id="JAUSTB010000017">
    <property type="protein sequence ID" value="MDQ0147772.1"/>
    <property type="molecule type" value="Genomic_DNA"/>
</dbReference>
<comment type="caution">
    <text evidence="3">The sequence shown here is derived from an EMBL/GenBank/DDBJ whole genome shotgun (WGS) entry which is preliminary data.</text>
</comment>
<evidence type="ECO:0000256" key="1">
    <source>
        <dbReference type="SAM" id="MobiDB-lite"/>
    </source>
</evidence>
<gene>
    <name evidence="3" type="ORF">J2T23_003700</name>
</gene>
<evidence type="ECO:0000256" key="2">
    <source>
        <dbReference type="SAM" id="Phobius"/>
    </source>
</evidence>
<keyword evidence="2" id="KW-0472">Membrane</keyword>
<name>A0AAJ1SUW6_9MICC</name>
<sequence length="210" mass="22259">MSSNPDKAARPDPEPLNPDLTGQDPSATDPGADAKLQLQLAIFDVTRDAQGKSLDEIQEGLRAAFAARGVEAPPNTWLESVASSAFYGESYVIDFPAAIAADDAVPAPNKNARERLAYRRQLRQEKLPAGTFPSPAEWEVPASAITPARRSSHVHPVAVSRTRSGTRTVLVAVAAVMAVLMVIRAARGSGRRASLPVQSLNATARKDGNA</sequence>
<reference evidence="3 4" key="1">
    <citation type="submission" date="2023-07" db="EMBL/GenBank/DDBJ databases">
        <title>Sorghum-associated microbial communities from plants grown in Nebraska, USA.</title>
        <authorList>
            <person name="Schachtman D."/>
        </authorList>
    </citation>
    <scope>NUCLEOTIDE SEQUENCE [LARGE SCALE GENOMIC DNA]</scope>
    <source>
        <strain evidence="3 4">DS1001</strain>
    </source>
</reference>
<dbReference type="Proteomes" id="UP001239267">
    <property type="component" value="Unassembled WGS sequence"/>
</dbReference>
<accession>A0AAJ1SUW6</accession>
<protein>
    <submittedName>
        <fullName evidence="3">Uncharacterized protein</fullName>
    </submittedName>
</protein>
<feature type="transmembrane region" description="Helical" evidence="2">
    <location>
        <begin position="169"/>
        <end position="186"/>
    </location>
</feature>
<keyword evidence="2" id="KW-1133">Transmembrane helix</keyword>
<feature type="region of interest" description="Disordered" evidence="1">
    <location>
        <begin position="1"/>
        <end position="33"/>
    </location>
</feature>